<accession>A0ABN2N732</accession>
<proteinExistence type="predicted"/>
<dbReference type="RefSeq" id="WP_344419008.1">
    <property type="nucleotide sequence ID" value="NZ_BAAAQK010000012.1"/>
</dbReference>
<dbReference type="SUPFAM" id="SSF54593">
    <property type="entry name" value="Glyoxalase/Bleomycin resistance protein/Dihydroxybiphenyl dioxygenase"/>
    <property type="match status" value="1"/>
</dbReference>
<comment type="caution">
    <text evidence="2">The sequence shown here is derived from an EMBL/GenBank/DDBJ whole genome shotgun (WGS) entry which is preliminary data.</text>
</comment>
<dbReference type="InterPro" id="IPR029068">
    <property type="entry name" value="Glyas_Bleomycin-R_OHBP_Dase"/>
</dbReference>
<evidence type="ECO:0000259" key="1">
    <source>
        <dbReference type="PROSITE" id="PS51819"/>
    </source>
</evidence>
<evidence type="ECO:0000313" key="2">
    <source>
        <dbReference type="EMBL" id="GAA1855816.1"/>
    </source>
</evidence>
<dbReference type="InterPro" id="IPR037523">
    <property type="entry name" value="VOC_core"/>
</dbReference>
<reference evidence="2 3" key="1">
    <citation type="journal article" date="2019" name="Int. J. Syst. Evol. Microbiol.">
        <title>The Global Catalogue of Microorganisms (GCM) 10K type strain sequencing project: providing services to taxonomists for standard genome sequencing and annotation.</title>
        <authorList>
            <consortium name="The Broad Institute Genomics Platform"/>
            <consortium name="The Broad Institute Genome Sequencing Center for Infectious Disease"/>
            <person name="Wu L."/>
            <person name="Ma J."/>
        </authorList>
    </citation>
    <scope>NUCLEOTIDE SEQUENCE [LARGE SCALE GENOMIC DNA]</scope>
    <source>
        <strain evidence="2 3">JCM 16009</strain>
    </source>
</reference>
<gene>
    <name evidence="2" type="ORF">GCM10009836_39980</name>
</gene>
<dbReference type="Proteomes" id="UP001500449">
    <property type="component" value="Unassembled WGS sequence"/>
</dbReference>
<dbReference type="EMBL" id="BAAAQK010000012">
    <property type="protein sequence ID" value="GAA1855816.1"/>
    <property type="molecule type" value="Genomic_DNA"/>
</dbReference>
<sequence length="111" mass="11789">MIEHGQVCYLQLPTTDVEASKAFYAGVFGWTVDDGTGFEAPGVIGQWITDRPVADAGPLLWIAVSDMDRTLAATTEHGGTHHTAPFPDGDERTLAVVRDPSGTELGLASHP</sequence>
<keyword evidence="3" id="KW-1185">Reference proteome</keyword>
<dbReference type="Gene3D" id="3.10.180.10">
    <property type="entry name" value="2,3-Dihydroxybiphenyl 1,2-Dioxygenase, domain 1"/>
    <property type="match status" value="1"/>
</dbReference>
<feature type="domain" description="VOC" evidence="1">
    <location>
        <begin position="6"/>
        <end position="110"/>
    </location>
</feature>
<dbReference type="Pfam" id="PF00903">
    <property type="entry name" value="Glyoxalase"/>
    <property type="match status" value="1"/>
</dbReference>
<dbReference type="PANTHER" id="PTHR33993:SF14">
    <property type="entry name" value="GB|AAF24581.1"/>
    <property type="match status" value="1"/>
</dbReference>
<dbReference type="InterPro" id="IPR004360">
    <property type="entry name" value="Glyas_Fos-R_dOase_dom"/>
</dbReference>
<evidence type="ECO:0000313" key="3">
    <source>
        <dbReference type="Proteomes" id="UP001500449"/>
    </source>
</evidence>
<dbReference type="PANTHER" id="PTHR33993">
    <property type="entry name" value="GLYOXALASE-RELATED"/>
    <property type="match status" value="1"/>
</dbReference>
<dbReference type="InterPro" id="IPR052164">
    <property type="entry name" value="Anthracycline_SecMetBiosynth"/>
</dbReference>
<protein>
    <recommendedName>
        <fullName evidence="1">VOC domain-containing protein</fullName>
    </recommendedName>
</protein>
<name>A0ABN2N732_9PSEU</name>
<dbReference type="PROSITE" id="PS51819">
    <property type="entry name" value="VOC"/>
    <property type="match status" value="1"/>
</dbReference>
<organism evidence="2 3">
    <name type="scientific">Pseudonocardia ailaonensis</name>
    <dbReference type="NCBI Taxonomy" id="367279"/>
    <lineage>
        <taxon>Bacteria</taxon>
        <taxon>Bacillati</taxon>
        <taxon>Actinomycetota</taxon>
        <taxon>Actinomycetes</taxon>
        <taxon>Pseudonocardiales</taxon>
        <taxon>Pseudonocardiaceae</taxon>
        <taxon>Pseudonocardia</taxon>
    </lineage>
</organism>